<proteinExistence type="predicted"/>
<comment type="caution">
    <text evidence="1">The sequence shown here is derived from an EMBL/GenBank/DDBJ whole genome shotgun (WGS) entry which is preliminary data.</text>
</comment>
<evidence type="ECO:0000313" key="1">
    <source>
        <dbReference type="EMBL" id="EAU64980.1"/>
    </source>
</evidence>
<organism evidence="1 2">
    <name type="scientific">Stigmatella aurantiaca (strain DW4/3-1)</name>
    <dbReference type="NCBI Taxonomy" id="378806"/>
    <lineage>
        <taxon>Bacteria</taxon>
        <taxon>Pseudomonadati</taxon>
        <taxon>Myxococcota</taxon>
        <taxon>Myxococcia</taxon>
        <taxon>Myxococcales</taxon>
        <taxon>Cystobacterineae</taxon>
        <taxon>Archangiaceae</taxon>
        <taxon>Stigmatella</taxon>
    </lineage>
</organism>
<reference evidence="1 2" key="1">
    <citation type="submission" date="2006-04" db="EMBL/GenBank/DDBJ databases">
        <authorList>
            <person name="Nierman W.C."/>
        </authorList>
    </citation>
    <scope>NUCLEOTIDE SEQUENCE [LARGE SCALE GENOMIC DNA]</scope>
    <source>
        <strain evidence="1 2">DW4/3-1</strain>
    </source>
</reference>
<dbReference type="AlphaFoldDB" id="Q08WX5"/>
<feature type="non-terminal residue" evidence="1">
    <location>
        <position position="1"/>
    </location>
</feature>
<name>Q08WX5_STIAD</name>
<sequence length="25" mass="2686">FCRSSTFFGGKDGWMDTTSGRAAIS</sequence>
<dbReference type="EMBL" id="AAMD01000097">
    <property type="protein sequence ID" value="EAU64980.1"/>
    <property type="molecule type" value="Genomic_DNA"/>
</dbReference>
<protein>
    <submittedName>
        <fullName evidence="1">Uncharacterized protein</fullName>
    </submittedName>
</protein>
<dbReference type="Proteomes" id="UP000032702">
    <property type="component" value="Unassembled WGS sequence"/>
</dbReference>
<gene>
    <name evidence="1" type="ORF">STIAU_4405</name>
</gene>
<evidence type="ECO:0000313" key="2">
    <source>
        <dbReference type="Proteomes" id="UP000032702"/>
    </source>
</evidence>
<accession>Q08WX5</accession>